<comment type="caution">
    <text evidence="1">The sequence shown here is derived from an EMBL/GenBank/DDBJ whole genome shotgun (WGS) entry which is preliminary data.</text>
</comment>
<dbReference type="EMBL" id="RSCL01000007">
    <property type="protein sequence ID" value="RUT06031.1"/>
    <property type="molecule type" value="Genomic_DNA"/>
</dbReference>
<evidence type="ECO:0000313" key="2">
    <source>
        <dbReference type="Proteomes" id="UP000271624"/>
    </source>
</evidence>
<dbReference type="Proteomes" id="UP000271624">
    <property type="component" value="Unassembled WGS sequence"/>
</dbReference>
<accession>A0A3S1AP80</accession>
<dbReference type="Gene3D" id="2.60.40.1120">
    <property type="entry name" value="Carboxypeptidase-like, regulatory domain"/>
    <property type="match status" value="1"/>
</dbReference>
<sequence length="995" mass="110623">MLPKLNSSFKKIYLLATIAFVYLFLPNAANGEISENTDKPFAGNQEESAIVTADTLTQSPPQIIDWERLREKSMQVLQQRLRQNRLQAQEVSSTNRLSRINNLRTKLLNYSQSEFQIKSKTDNSPNQINELSQSSISTNSTAPSENFSVFPVGLSLGKRNVNPSVMIRGKEDGTQAVNFRDWLVPFEDVVRGLNFSLQNLPDGQIEVRSPGLVTRIDPKKLRTDPELGLVFSIQDLDSLFGIKAKFDVIEYAIELDVPWQSKSSGRFAQSEAPIILEGLPRIFPDTFSLGAIEQRFNASGTQSTATGYRGDLLAVGSAFGGSWFLRTDQPNFQDSSSWRIAEAQFYRPTNQTDYILGSQPTFWRSNSTNDYWGFTFIQRNGFVPPQLYASGFVDPRQRLQSAQIGRTITGRTEPGTLVRLVEGFGERIIGEVLVDSSGIYRFENVKSDNQFLNSSYRVLLYPEGRLTAQPIVQEATYSVVPGQIPAGASALVFSGGLRREFENPSLLGSFSEFRGGIAQRWGVSESLTVGVGGIYDDNARGLAEVFFRPSNLPLQVAVSALSGNKWDINADVRFNPTRNISASYTRDRFANRFNLDWQVLSGLSLFASTDSRNATAGGVQVNFSGKNAFTFARVSVDTQNRWRWTWLQRLGQLELNQRGNEIGTLSELSFNLSRGSSFLNLGNSLLLGYETRSQNSNDNLLSLGWRYRSEQRATDGSYLWETQLGYGFGSQGSGLIASLSTAVLPGMLLRARYQGISVTSDEASFSLDLVSSLGLQRGITPEARRTDNFRTQGGMLIQAFFDKNNNGKHDTGEAFYTENSDTLLNINNRVIKSFQPTTQSDRLLVRLNPGTYRLDLDPAGFPEDWQVKTDAYAVDVIAGSYTPILLPLTRAYTISGVVTDTQGKALSGVRVEAVSADNKVRLFSVTNTAGVYYLERLQQGNYKLLVNDKTVGSKVITLDENSKSFAELNIQELENQQFQAIEPNQSELQSSNKEK</sequence>
<keyword evidence="2" id="KW-1185">Reference proteome</keyword>
<evidence type="ECO:0000313" key="1">
    <source>
        <dbReference type="EMBL" id="RUT06031.1"/>
    </source>
</evidence>
<dbReference type="Pfam" id="PF13620">
    <property type="entry name" value="CarboxypepD_reg"/>
    <property type="match status" value="1"/>
</dbReference>
<dbReference type="SUPFAM" id="SSF49478">
    <property type="entry name" value="Cna protein B-type domain"/>
    <property type="match status" value="1"/>
</dbReference>
<reference evidence="1" key="2">
    <citation type="journal article" date="2019" name="Genome Biol. Evol.">
        <title>Day and night: Metabolic profiles and evolutionary relationships of six axenic non-marine cyanobacteria.</title>
        <authorList>
            <person name="Will S.E."/>
            <person name="Henke P."/>
            <person name="Boedeker C."/>
            <person name="Huang S."/>
            <person name="Brinkmann H."/>
            <person name="Rohde M."/>
            <person name="Jarek M."/>
            <person name="Friedl T."/>
            <person name="Seufert S."/>
            <person name="Schumacher M."/>
            <person name="Overmann J."/>
            <person name="Neumann-Schaal M."/>
            <person name="Petersen J."/>
        </authorList>
    </citation>
    <scope>NUCLEOTIDE SEQUENCE [LARGE SCALE GENOMIC DNA]</scope>
    <source>
        <strain evidence="1">PCC 7102</strain>
    </source>
</reference>
<organism evidence="1 2">
    <name type="scientific">Dulcicalothrix desertica PCC 7102</name>
    <dbReference type="NCBI Taxonomy" id="232991"/>
    <lineage>
        <taxon>Bacteria</taxon>
        <taxon>Bacillati</taxon>
        <taxon>Cyanobacteriota</taxon>
        <taxon>Cyanophyceae</taxon>
        <taxon>Nostocales</taxon>
        <taxon>Calotrichaceae</taxon>
        <taxon>Dulcicalothrix</taxon>
    </lineage>
</organism>
<reference evidence="1" key="1">
    <citation type="submission" date="2018-12" db="EMBL/GenBank/DDBJ databases">
        <authorList>
            <person name="Will S."/>
            <person name="Neumann-Schaal M."/>
            <person name="Henke P."/>
        </authorList>
    </citation>
    <scope>NUCLEOTIDE SEQUENCE</scope>
    <source>
        <strain evidence="1">PCC 7102</strain>
    </source>
</reference>
<dbReference type="AlphaFoldDB" id="A0A3S1AP80"/>
<evidence type="ECO:0008006" key="3">
    <source>
        <dbReference type="Google" id="ProtNLM"/>
    </source>
</evidence>
<protein>
    <recommendedName>
        <fullName evidence="3">SD-repeat containing protein B domain-containing protein</fullName>
    </recommendedName>
</protein>
<proteinExistence type="predicted"/>
<dbReference type="RefSeq" id="WP_233787085.1">
    <property type="nucleotide sequence ID" value="NZ_RSCL01000007.1"/>
</dbReference>
<name>A0A3S1AP80_9CYAN</name>
<gene>
    <name evidence="1" type="ORF">DSM106972_032370</name>
</gene>